<feature type="transmembrane region" description="Helical" evidence="8">
    <location>
        <begin position="12"/>
        <end position="29"/>
    </location>
</feature>
<keyword evidence="6 8" id="KW-0472">Membrane</keyword>
<feature type="transmembrane region" description="Helical" evidence="8">
    <location>
        <begin position="397"/>
        <end position="416"/>
    </location>
</feature>
<comment type="caution">
    <text evidence="10">The sequence shown here is derived from an EMBL/GenBank/DDBJ whole genome shotgun (WGS) entry which is preliminary data.</text>
</comment>
<dbReference type="InterPro" id="IPR005829">
    <property type="entry name" value="Sugar_transporter_CS"/>
</dbReference>
<dbReference type="Pfam" id="PF00083">
    <property type="entry name" value="Sugar_tr"/>
    <property type="match status" value="1"/>
</dbReference>
<evidence type="ECO:0000256" key="7">
    <source>
        <dbReference type="RuleBase" id="RU003346"/>
    </source>
</evidence>
<dbReference type="PROSITE" id="PS50850">
    <property type="entry name" value="MFS"/>
    <property type="match status" value="1"/>
</dbReference>
<dbReference type="NCBIfam" id="TIGR00879">
    <property type="entry name" value="SP"/>
    <property type="match status" value="1"/>
</dbReference>
<dbReference type="GO" id="GO:0005351">
    <property type="term" value="F:carbohydrate:proton symporter activity"/>
    <property type="evidence" value="ECO:0007669"/>
    <property type="project" value="TreeGrafter"/>
</dbReference>
<dbReference type="PROSITE" id="PS00216">
    <property type="entry name" value="SUGAR_TRANSPORT_1"/>
    <property type="match status" value="1"/>
</dbReference>
<evidence type="ECO:0000256" key="5">
    <source>
        <dbReference type="ARBA" id="ARBA00022989"/>
    </source>
</evidence>
<dbReference type="PANTHER" id="PTHR48022:SF28">
    <property type="entry name" value="MAJOR FACILITATOR SUPERFAMILY (MFS) PROFILE DOMAIN-CONTAINING PROTEIN-RELATED"/>
    <property type="match status" value="1"/>
</dbReference>
<feature type="transmembrane region" description="Helical" evidence="8">
    <location>
        <begin position="361"/>
        <end position="385"/>
    </location>
</feature>
<feature type="transmembrane region" description="Helical" evidence="8">
    <location>
        <begin position="86"/>
        <end position="104"/>
    </location>
</feature>
<evidence type="ECO:0000256" key="4">
    <source>
        <dbReference type="ARBA" id="ARBA00022692"/>
    </source>
</evidence>
<evidence type="ECO:0000256" key="2">
    <source>
        <dbReference type="ARBA" id="ARBA00010992"/>
    </source>
</evidence>
<proteinExistence type="inferred from homology"/>
<dbReference type="InterPro" id="IPR020846">
    <property type="entry name" value="MFS_dom"/>
</dbReference>
<evidence type="ECO:0000256" key="3">
    <source>
        <dbReference type="ARBA" id="ARBA00022448"/>
    </source>
</evidence>
<sequence length="498" mass="55030">MNLTLRLEGRCLSIGVTGCCGLAFMLFGYDEGIFGGILSNPAFQQQFNHPDTTIEGQIVSTYVLGCVVGAFLAMGLGDRLGRRRSIILACTFLTIGGILQASAYTLPHLIIGRVVAGLGVGMNTTTVPMWQSETCKPELRGKLMSIQLTHLVFGFVLANWINFGFTYIPDYQVSWRFPLGFQSILAVLTAAMIPLMVESPRWLCLRGKSSAAKAAIARLLAKPESDTEVWTALRSIEDMVAHETESQQSGWRAVFSNGPQQTFRRIALGAGANFMQQFGGINVVAYYLPVVLKRSFGFSDRMALVLSAVDSMQWMFWAGMAVFVIDRIGRRRLLIYGSAGQCFCFAMAALGLGIGTHALNGVAVAFIFLYYFFFGLSFLVIPFMYPAEINSHHTRNLGSAIAMVTNWLGVYVIVSVTPVGIENLGWKFYLVFAVTNFVFTPICWYFYVETAGLSLEDIDKLFEVKYYGDKSMTYQEAAETAKIALFAAQVEHVEKHEG</sequence>
<name>A0A1V6P752_PENDC</name>
<comment type="similarity">
    <text evidence="2 7">Belongs to the major facilitator superfamily. Sugar transporter (TC 2.A.1.1) family.</text>
</comment>
<dbReference type="STRING" id="69771.A0A1V6P752"/>
<dbReference type="InterPro" id="IPR050360">
    <property type="entry name" value="MFS_Sugar_Transporters"/>
</dbReference>
<feature type="transmembrane region" description="Helical" evidence="8">
    <location>
        <begin position="151"/>
        <end position="169"/>
    </location>
</feature>
<organism evidence="10 11">
    <name type="scientific">Penicillium decumbens</name>
    <dbReference type="NCBI Taxonomy" id="69771"/>
    <lineage>
        <taxon>Eukaryota</taxon>
        <taxon>Fungi</taxon>
        <taxon>Dikarya</taxon>
        <taxon>Ascomycota</taxon>
        <taxon>Pezizomycotina</taxon>
        <taxon>Eurotiomycetes</taxon>
        <taxon>Eurotiomycetidae</taxon>
        <taxon>Eurotiales</taxon>
        <taxon>Aspergillaceae</taxon>
        <taxon>Penicillium</taxon>
    </lineage>
</organism>
<feature type="domain" description="Major facilitator superfamily (MFS) profile" evidence="9">
    <location>
        <begin position="16"/>
        <end position="451"/>
    </location>
</feature>
<keyword evidence="3 7" id="KW-0813">Transport</keyword>
<dbReference type="OrthoDB" id="6133115at2759"/>
<dbReference type="InterPro" id="IPR003663">
    <property type="entry name" value="Sugar/inositol_transpt"/>
</dbReference>
<feature type="transmembrane region" description="Helical" evidence="8">
    <location>
        <begin position="110"/>
        <end position="130"/>
    </location>
</feature>
<protein>
    <recommendedName>
        <fullName evidence="9">Major facilitator superfamily (MFS) profile domain-containing protein</fullName>
    </recommendedName>
</protein>
<feature type="transmembrane region" description="Helical" evidence="8">
    <location>
        <begin position="175"/>
        <end position="197"/>
    </location>
</feature>
<evidence type="ECO:0000313" key="10">
    <source>
        <dbReference type="EMBL" id="OQD72703.1"/>
    </source>
</evidence>
<keyword evidence="5 8" id="KW-1133">Transmembrane helix</keyword>
<evidence type="ECO:0000256" key="6">
    <source>
        <dbReference type="ARBA" id="ARBA00023136"/>
    </source>
</evidence>
<feature type="transmembrane region" description="Helical" evidence="8">
    <location>
        <begin position="56"/>
        <end position="74"/>
    </location>
</feature>
<feature type="transmembrane region" description="Helical" evidence="8">
    <location>
        <begin position="333"/>
        <end position="355"/>
    </location>
</feature>
<dbReference type="SUPFAM" id="SSF103473">
    <property type="entry name" value="MFS general substrate transporter"/>
    <property type="match status" value="1"/>
</dbReference>
<dbReference type="InterPro" id="IPR036259">
    <property type="entry name" value="MFS_trans_sf"/>
</dbReference>
<evidence type="ECO:0000259" key="9">
    <source>
        <dbReference type="PROSITE" id="PS50850"/>
    </source>
</evidence>
<dbReference type="Proteomes" id="UP000191522">
    <property type="component" value="Unassembled WGS sequence"/>
</dbReference>
<dbReference type="Gene3D" id="1.20.1250.20">
    <property type="entry name" value="MFS general substrate transporter like domains"/>
    <property type="match status" value="1"/>
</dbReference>
<feature type="transmembrane region" description="Helical" evidence="8">
    <location>
        <begin position="303"/>
        <end position="326"/>
    </location>
</feature>
<gene>
    <name evidence="10" type="ORF">PENDEC_c019G00794</name>
</gene>
<keyword evidence="4 8" id="KW-0812">Transmembrane</keyword>
<dbReference type="OMA" id="WMNYGFT"/>
<dbReference type="EMBL" id="MDYL01000019">
    <property type="protein sequence ID" value="OQD72703.1"/>
    <property type="molecule type" value="Genomic_DNA"/>
</dbReference>
<dbReference type="GO" id="GO:0016020">
    <property type="term" value="C:membrane"/>
    <property type="evidence" value="ECO:0007669"/>
    <property type="project" value="UniProtKB-SubCell"/>
</dbReference>
<dbReference type="AlphaFoldDB" id="A0A1V6P752"/>
<dbReference type="PRINTS" id="PR00171">
    <property type="entry name" value="SUGRTRNSPORT"/>
</dbReference>
<reference evidence="11" key="1">
    <citation type="journal article" date="2017" name="Nat. Microbiol.">
        <title>Global analysis of biosynthetic gene clusters reveals vast potential of secondary metabolite production in Penicillium species.</title>
        <authorList>
            <person name="Nielsen J.C."/>
            <person name="Grijseels S."/>
            <person name="Prigent S."/>
            <person name="Ji B."/>
            <person name="Dainat J."/>
            <person name="Nielsen K.F."/>
            <person name="Frisvad J.C."/>
            <person name="Workman M."/>
            <person name="Nielsen J."/>
        </authorList>
    </citation>
    <scope>NUCLEOTIDE SEQUENCE [LARGE SCALE GENOMIC DNA]</scope>
    <source>
        <strain evidence="11">IBT 11843</strain>
    </source>
</reference>
<keyword evidence="11" id="KW-1185">Reference proteome</keyword>
<dbReference type="FunFam" id="1.20.1250.20:FF:000134">
    <property type="entry name" value="MFS sugar transporter protein"/>
    <property type="match status" value="1"/>
</dbReference>
<evidence type="ECO:0000256" key="1">
    <source>
        <dbReference type="ARBA" id="ARBA00004141"/>
    </source>
</evidence>
<comment type="subcellular location">
    <subcellularLocation>
        <location evidence="1">Membrane</location>
        <topology evidence="1">Multi-pass membrane protein</topology>
    </subcellularLocation>
</comment>
<dbReference type="InterPro" id="IPR005828">
    <property type="entry name" value="MFS_sugar_transport-like"/>
</dbReference>
<evidence type="ECO:0000256" key="8">
    <source>
        <dbReference type="SAM" id="Phobius"/>
    </source>
</evidence>
<feature type="transmembrane region" description="Helical" evidence="8">
    <location>
        <begin position="428"/>
        <end position="448"/>
    </location>
</feature>
<dbReference type="PANTHER" id="PTHR48022">
    <property type="entry name" value="PLASTIDIC GLUCOSE TRANSPORTER 4"/>
    <property type="match status" value="1"/>
</dbReference>
<feature type="transmembrane region" description="Helical" evidence="8">
    <location>
        <begin position="266"/>
        <end position="288"/>
    </location>
</feature>
<accession>A0A1V6P752</accession>
<evidence type="ECO:0000313" key="11">
    <source>
        <dbReference type="Proteomes" id="UP000191522"/>
    </source>
</evidence>